<reference evidence="2 3" key="1">
    <citation type="submission" date="2019-01" db="EMBL/GenBank/DDBJ databases">
        <title>Genome sequencing of the rare red list fungi Fomitopsis rosea.</title>
        <authorList>
            <person name="Buettner E."/>
            <person name="Kellner H."/>
        </authorList>
    </citation>
    <scope>NUCLEOTIDE SEQUENCE [LARGE SCALE GENOMIC DNA]</scope>
    <source>
        <strain evidence="2 3">DSM 105464</strain>
    </source>
</reference>
<name>A0A4Y9XN26_9APHY</name>
<organism evidence="2 3">
    <name type="scientific">Rhodofomes roseus</name>
    <dbReference type="NCBI Taxonomy" id="34475"/>
    <lineage>
        <taxon>Eukaryota</taxon>
        <taxon>Fungi</taxon>
        <taxon>Dikarya</taxon>
        <taxon>Basidiomycota</taxon>
        <taxon>Agaricomycotina</taxon>
        <taxon>Agaricomycetes</taxon>
        <taxon>Polyporales</taxon>
        <taxon>Rhodofomes</taxon>
    </lineage>
</organism>
<dbReference type="AlphaFoldDB" id="A0A4Y9XN26"/>
<feature type="compositionally biased region" description="Low complexity" evidence="1">
    <location>
        <begin position="123"/>
        <end position="140"/>
    </location>
</feature>
<sequence>MLTLALSAGPRGGETDAAERAVPFAFDITVRLPAGPPRSPVVIPAFSASLWNYAFLVDDLRDRVSFGSLLLHAMNAPVRVEVPSHPTLESHAADAPTVPQRGPASGSPAGTATSRAPSRRRPASTCTRTTARSPPTRASSGPRNPLARRPSSPRLSMASTDKPIAAHVSLLTAPGAGDGDGPCKHAYRTTFAAWRAPLSVSFLAAPSDDLNLAVSASNAYAPSTIALPDSFTGTLHARSTHPHIPTVHHETQSQLDMHGRTVSRGEYGEMHVVSGAVRRGDRACGEVDAQAVQGDVALYT</sequence>
<evidence type="ECO:0000256" key="1">
    <source>
        <dbReference type="SAM" id="MobiDB-lite"/>
    </source>
</evidence>
<comment type="caution">
    <text evidence="2">The sequence shown here is derived from an EMBL/GenBank/DDBJ whole genome shotgun (WGS) entry which is preliminary data.</text>
</comment>
<protein>
    <submittedName>
        <fullName evidence="2">Uncharacterized protein</fullName>
    </submittedName>
</protein>
<evidence type="ECO:0000313" key="3">
    <source>
        <dbReference type="Proteomes" id="UP000298390"/>
    </source>
</evidence>
<dbReference type="Proteomes" id="UP000298390">
    <property type="component" value="Unassembled WGS sequence"/>
</dbReference>
<evidence type="ECO:0000313" key="2">
    <source>
        <dbReference type="EMBL" id="TFY51152.1"/>
    </source>
</evidence>
<feature type="region of interest" description="Disordered" evidence="1">
    <location>
        <begin position="89"/>
        <end position="159"/>
    </location>
</feature>
<dbReference type="STRING" id="34475.A0A4Y9XN26"/>
<gene>
    <name evidence="2" type="ORF">EVJ58_g10713</name>
</gene>
<dbReference type="EMBL" id="SEKV01001265">
    <property type="protein sequence ID" value="TFY51152.1"/>
    <property type="molecule type" value="Genomic_DNA"/>
</dbReference>
<accession>A0A4Y9XN26</accession>
<proteinExistence type="predicted"/>